<dbReference type="GO" id="GO:0016121">
    <property type="term" value="P:carotene catabolic process"/>
    <property type="evidence" value="ECO:0007669"/>
    <property type="project" value="TreeGrafter"/>
</dbReference>
<protein>
    <recommendedName>
        <fullName evidence="11">carotenoid 9,10-dioxygenase</fullName>
        <ecNumber evidence="11">1.14.99.n4</ecNumber>
    </recommendedName>
</protein>
<evidence type="ECO:0000256" key="4">
    <source>
        <dbReference type="ARBA" id="ARBA00022964"/>
    </source>
</evidence>
<evidence type="ECO:0000256" key="5">
    <source>
        <dbReference type="ARBA" id="ARBA00023002"/>
    </source>
</evidence>
<feature type="binding site" evidence="13">
    <location>
        <position position="358"/>
    </location>
    <ligand>
        <name>Fe cation</name>
        <dbReference type="ChEBI" id="CHEBI:24875"/>
        <note>catalytic</note>
    </ligand>
</feature>
<dbReference type="GO" id="GO:0010436">
    <property type="term" value="F:carotenoid dioxygenase activity"/>
    <property type="evidence" value="ECO:0007669"/>
    <property type="project" value="TreeGrafter"/>
</dbReference>
<gene>
    <name evidence="15" type="ORF">FSB_LOCUS59220</name>
</gene>
<comment type="catalytic activity">
    <reaction evidence="12">
        <text>all-trans-zeaxanthin + 2 O2 = 4,9-dimethyldodeca-2,4,6,8,10-pentaenedial + 2 (3R)-hydroxy-beta-ionone</text>
        <dbReference type="Rhea" id="RHEA:26393"/>
        <dbReference type="ChEBI" id="CHEBI:15379"/>
        <dbReference type="ChEBI" id="CHEBI:27547"/>
        <dbReference type="ChEBI" id="CHEBI:53171"/>
        <dbReference type="ChEBI" id="CHEBI:53173"/>
        <dbReference type="EC" id="1.14.99.n4"/>
    </reaction>
</comment>
<name>A0A2N9J3H1_FAGSY</name>
<keyword evidence="10" id="KW-0539">Nucleus</keyword>
<dbReference type="EC" id="1.14.99.n4" evidence="11"/>
<evidence type="ECO:0000256" key="13">
    <source>
        <dbReference type="PIRSR" id="PIRSR604294-1"/>
    </source>
</evidence>
<dbReference type="PROSITE" id="PS50863">
    <property type="entry name" value="B3"/>
    <property type="match status" value="1"/>
</dbReference>
<dbReference type="Gene3D" id="2.40.330.10">
    <property type="entry name" value="DNA-binding pseudobarrel domain"/>
    <property type="match status" value="2"/>
</dbReference>
<evidence type="ECO:0000256" key="12">
    <source>
        <dbReference type="ARBA" id="ARBA00048709"/>
    </source>
</evidence>
<dbReference type="SMART" id="SM01019">
    <property type="entry name" value="B3"/>
    <property type="match status" value="1"/>
</dbReference>
<keyword evidence="4" id="KW-0223">Dioxygenase</keyword>
<dbReference type="Pfam" id="PF03055">
    <property type="entry name" value="RPE65"/>
    <property type="match status" value="2"/>
</dbReference>
<comment type="cofactor">
    <cofactor evidence="13">
        <name>Fe(2+)</name>
        <dbReference type="ChEBI" id="CHEBI:29033"/>
    </cofactor>
    <text evidence="13">Binds 1 Fe(2+) ion per subunit.</text>
</comment>
<evidence type="ECO:0000256" key="7">
    <source>
        <dbReference type="ARBA" id="ARBA00023015"/>
    </source>
</evidence>
<dbReference type="InterPro" id="IPR003340">
    <property type="entry name" value="B3_DNA-bd"/>
</dbReference>
<evidence type="ECO:0000256" key="10">
    <source>
        <dbReference type="ARBA" id="ARBA00023242"/>
    </source>
</evidence>
<evidence type="ECO:0000256" key="8">
    <source>
        <dbReference type="ARBA" id="ARBA00023125"/>
    </source>
</evidence>
<proteinExistence type="inferred from homology"/>
<dbReference type="GO" id="GO:0046872">
    <property type="term" value="F:metal ion binding"/>
    <property type="evidence" value="ECO:0007669"/>
    <property type="project" value="UniProtKB-KW"/>
</dbReference>
<dbReference type="PANTHER" id="PTHR10543:SF89">
    <property type="entry name" value="CAROTENOID 9,10(9',10')-CLEAVAGE DIOXYGENASE 1"/>
    <property type="match status" value="1"/>
</dbReference>
<feature type="domain" description="TF-B3" evidence="14">
    <location>
        <begin position="441"/>
        <end position="540"/>
    </location>
</feature>
<dbReference type="PANTHER" id="PTHR10543">
    <property type="entry name" value="BETA-CAROTENE DIOXYGENASE"/>
    <property type="match status" value="1"/>
</dbReference>
<keyword evidence="3 13" id="KW-0479">Metal-binding</keyword>
<feature type="binding site" evidence="13">
    <location>
        <position position="292"/>
    </location>
    <ligand>
        <name>Fe cation</name>
        <dbReference type="ChEBI" id="CHEBI:24875"/>
        <note>catalytic</note>
    </ligand>
</feature>
<evidence type="ECO:0000256" key="9">
    <source>
        <dbReference type="ARBA" id="ARBA00023163"/>
    </source>
</evidence>
<dbReference type="GO" id="GO:0009570">
    <property type="term" value="C:chloroplast stroma"/>
    <property type="evidence" value="ECO:0007669"/>
    <property type="project" value="TreeGrafter"/>
</dbReference>
<keyword evidence="9" id="KW-0804">Transcription</keyword>
<evidence type="ECO:0000256" key="6">
    <source>
        <dbReference type="ARBA" id="ARBA00023004"/>
    </source>
</evidence>
<dbReference type="InterPro" id="IPR015300">
    <property type="entry name" value="DNA-bd_pseudobarrel_sf"/>
</dbReference>
<evidence type="ECO:0000256" key="1">
    <source>
        <dbReference type="ARBA" id="ARBA00004123"/>
    </source>
</evidence>
<evidence type="ECO:0000313" key="15">
    <source>
        <dbReference type="EMBL" id="SPD31338.1"/>
    </source>
</evidence>
<dbReference type="InterPro" id="IPR004294">
    <property type="entry name" value="Carotenoid_Oase"/>
</dbReference>
<reference evidence="15" key="1">
    <citation type="submission" date="2018-02" db="EMBL/GenBank/DDBJ databases">
        <authorList>
            <person name="Cohen D.B."/>
            <person name="Kent A.D."/>
        </authorList>
    </citation>
    <scope>NUCLEOTIDE SEQUENCE</scope>
</reference>
<dbReference type="CDD" id="cd10017">
    <property type="entry name" value="B3_DNA"/>
    <property type="match status" value="1"/>
</dbReference>
<dbReference type="SUPFAM" id="SSF101936">
    <property type="entry name" value="DNA-binding pseudobarrel domain"/>
    <property type="match status" value="1"/>
</dbReference>
<keyword evidence="8" id="KW-0238">DNA-binding</keyword>
<dbReference type="AlphaFoldDB" id="A0A2N9J3H1"/>
<keyword evidence="5" id="KW-0560">Oxidoreductase</keyword>
<keyword evidence="6 13" id="KW-0408">Iron</keyword>
<evidence type="ECO:0000256" key="11">
    <source>
        <dbReference type="ARBA" id="ARBA00039084"/>
    </source>
</evidence>
<comment type="similarity">
    <text evidence="2">Belongs to the carotenoid oxygenase family.</text>
</comment>
<evidence type="ECO:0000256" key="3">
    <source>
        <dbReference type="ARBA" id="ARBA00022723"/>
    </source>
</evidence>
<dbReference type="EMBL" id="OIVN01006356">
    <property type="protein sequence ID" value="SPD31338.1"/>
    <property type="molecule type" value="Genomic_DNA"/>
</dbReference>
<evidence type="ECO:0000256" key="2">
    <source>
        <dbReference type="ARBA" id="ARBA00006787"/>
    </source>
</evidence>
<feature type="binding site" evidence="13">
    <location>
        <position position="244"/>
    </location>
    <ligand>
        <name>Fe cation</name>
        <dbReference type="ChEBI" id="CHEBI:24875"/>
        <note>catalytic</note>
    </ligand>
</feature>
<dbReference type="Pfam" id="PF02362">
    <property type="entry name" value="B3"/>
    <property type="match status" value="1"/>
</dbReference>
<organism evidence="15">
    <name type="scientific">Fagus sylvatica</name>
    <name type="common">Beechnut</name>
    <dbReference type="NCBI Taxonomy" id="28930"/>
    <lineage>
        <taxon>Eukaryota</taxon>
        <taxon>Viridiplantae</taxon>
        <taxon>Streptophyta</taxon>
        <taxon>Embryophyta</taxon>
        <taxon>Tracheophyta</taxon>
        <taxon>Spermatophyta</taxon>
        <taxon>Magnoliopsida</taxon>
        <taxon>eudicotyledons</taxon>
        <taxon>Gunneridae</taxon>
        <taxon>Pentapetalae</taxon>
        <taxon>rosids</taxon>
        <taxon>fabids</taxon>
        <taxon>Fagales</taxon>
        <taxon>Fagaceae</taxon>
        <taxon>Fagus</taxon>
    </lineage>
</organism>
<sequence>MAEEKQSYIGGAGKKIVEVNPKPNKGLTSKVIDFVENLIVKFMYDSSLPHHYLSGNFAPVREETPPITDLLVKGHLPDCLNGEFVRVGPNPKFSPVAGYHWFDGDGMIHGLRIKDGKATYVSRYVRTSRIKQEEYFGGAKFMKIGDLKGLFGLLMVNMQMLRGKLKVLDDSYGTGTDNPAVKCQALTICLPCPANTALVCHHGKLLALSEADKPYALKVLEDGDLQTLGMLDYDNRLAHSFTAHPKVDPFTGEMFTFGYSHTPPYITYRVISKDGVMHDPVPITISDPIMMHDFAITENYAIFMDLPLYFRPKEMVKENKLIFTFDATKKSRFGVLPRYAKNEQQIRWFELPNCFIFHNANAWEEEDEVVLITCRLENPDLDMVNGLVKEKLENFSNELCASLSPLRLFLPLTVTASLSHQPLFKHQVADSSAPIKRRRNSTFKPVANSSAPIKRRNIPHAFAQKYLKEMRLDIILWVPDGSTWPVQYIFRTVKGHIRAEINKGWRAFSLDNSLKVGDVCVFESIKGVKVSFIVKIFRAAEDANCFLSPGTGGQVTQRPSSSRASTALGAASKFISENPFFTICITSDHLKCVTAVPRAFVRKHLPKEGSIKNYEMRFNMKTSLASQKKLSVSAVDFPRVNESYTGRRQRYVYGTILDSIAKVTGIIKFDLLAEPETGKTKLEVGGNVLGIYDLGPGRFGSEAVFVPRVPGITSEEDDGYLIFFVHDENTG</sequence>
<evidence type="ECO:0000259" key="14">
    <source>
        <dbReference type="PROSITE" id="PS50863"/>
    </source>
</evidence>
<dbReference type="GO" id="GO:0003677">
    <property type="term" value="F:DNA binding"/>
    <property type="evidence" value="ECO:0007669"/>
    <property type="project" value="UniProtKB-KW"/>
</dbReference>
<dbReference type="GO" id="GO:0005634">
    <property type="term" value="C:nucleus"/>
    <property type="evidence" value="ECO:0007669"/>
    <property type="project" value="UniProtKB-SubCell"/>
</dbReference>
<comment type="subcellular location">
    <subcellularLocation>
        <location evidence="1">Nucleus</location>
    </subcellularLocation>
</comment>
<accession>A0A2N9J3H1</accession>
<keyword evidence="7" id="KW-0805">Transcription regulation</keyword>